<proteinExistence type="predicted"/>
<evidence type="ECO:0000256" key="1">
    <source>
        <dbReference type="SAM" id="MobiDB-lite"/>
    </source>
</evidence>
<dbReference type="Proteomes" id="UP001275084">
    <property type="component" value="Unassembled WGS sequence"/>
</dbReference>
<organism evidence="2 3">
    <name type="scientific">Lasiosphaeria hispida</name>
    <dbReference type="NCBI Taxonomy" id="260671"/>
    <lineage>
        <taxon>Eukaryota</taxon>
        <taxon>Fungi</taxon>
        <taxon>Dikarya</taxon>
        <taxon>Ascomycota</taxon>
        <taxon>Pezizomycotina</taxon>
        <taxon>Sordariomycetes</taxon>
        <taxon>Sordariomycetidae</taxon>
        <taxon>Sordariales</taxon>
        <taxon>Lasiosphaeriaceae</taxon>
        <taxon>Lasiosphaeria</taxon>
    </lineage>
</organism>
<sequence length="233" mass="25672">MNRPGPNRSTSHHPPSQSASHLRYVDKFTLPLCELSRHYVVAPFPTVRSFVPMSPLLPNILLIPGWCRNRRITRTGTANGSAANLGLSRLGLNPNRTLHMCNGENDPASARLCGWKDRAADESVSSLLPAQPALGPRCRSVLCGYAVCQYLTQVRGRHGCRVPSGFVAVPVAHLVWHSRQARRIATLAVCQSLPCFLSWSGARSIKERPPLHTSPSRWWLDLGSFLDLPPLCS</sequence>
<dbReference type="AlphaFoldDB" id="A0AAJ0H989"/>
<reference evidence="2" key="1">
    <citation type="journal article" date="2023" name="Mol. Phylogenet. Evol.">
        <title>Genome-scale phylogeny and comparative genomics of the fungal order Sordariales.</title>
        <authorList>
            <person name="Hensen N."/>
            <person name="Bonometti L."/>
            <person name="Westerberg I."/>
            <person name="Brannstrom I.O."/>
            <person name="Guillou S."/>
            <person name="Cros-Aarteil S."/>
            <person name="Calhoun S."/>
            <person name="Haridas S."/>
            <person name="Kuo A."/>
            <person name="Mondo S."/>
            <person name="Pangilinan J."/>
            <person name="Riley R."/>
            <person name="LaButti K."/>
            <person name="Andreopoulos B."/>
            <person name="Lipzen A."/>
            <person name="Chen C."/>
            <person name="Yan M."/>
            <person name="Daum C."/>
            <person name="Ng V."/>
            <person name="Clum A."/>
            <person name="Steindorff A."/>
            <person name="Ohm R.A."/>
            <person name="Martin F."/>
            <person name="Silar P."/>
            <person name="Natvig D.O."/>
            <person name="Lalanne C."/>
            <person name="Gautier V."/>
            <person name="Ament-Velasquez S.L."/>
            <person name="Kruys A."/>
            <person name="Hutchinson M.I."/>
            <person name="Powell A.J."/>
            <person name="Barry K."/>
            <person name="Miller A.N."/>
            <person name="Grigoriev I.V."/>
            <person name="Debuchy R."/>
            <person name="Gladieux P."/>
            <person name="Hiltunen Thoren M."/>
            <person name="Johannesson H."/>
        </authorList>
    </citation>
    <scope>NUCLEOTIDE SEQUENCE</scope>
    <source>
        <strain evidence="2">CBS 955.72</strain>
    </source>
</reference>
<comment type="caution">
    <text evidence="2">The sequence shown here is derived from an EMBL/GenBank/DDBJ whole genome shotgun (WGS) entry which is preliminary data.</text>
</comment>
<name>A0AAJ0H989_9PEZI</name>
<feature type="region of interest" description="Disordered" evidence="1">
    <location>
        <begin position="1"/>
        <end position="20"/>
    </location>
</feature>
<reference evidence="2" key="2">
    <citation type="submission" date="2023-06" db="EMBL/GenBank/DDBJ databases">
        <authorList>
            <consortium name="Lawrence Berkeley National Laboratory"/>
            <person name="Haridas S."/>
            <person name="Hensen N."/>
            <person name="Bonometti L."/>
            <person name="Westerberg I."/>
            <person name="Brannstrom I.O."/>
            <person name="Guillou S."/>
            <person name="Cros-Aarteil S."/>
            <person name="Calhoun S."/>
            <person name="Kuo A."/>
            <person name="Mondo S."/>
            <person name="Pangilinan J."/>
            <person name="Riley R."/>
            <person name="Labutti K."/>
            <person name="Andreopoulos B."/>
            <person name="Lipzen A."/>
            <person name="Chen C."/>
            <person name="Yanf M."/>
            <person name="Daum C."/>
            <person name="Ng V."/>
            <person name="Clum A."/>
            <person name="Steindorff A."/>
            <person name="Ohm R."/>
            <person name="Martin F."/>
            <person name="Silar P."/>
            <person name="Natvig D."/>
            <person name="Lalanne C."/>
            <person name="Gautier V."/>
            <person name="Ament-Velasquez S.L."/>
            <person name="Kruys A."/>
            <person name="Hutchinson M.I."/>
            <person name="Powell A.J."/>
            <person name="Barry K."/>
            <person name="Miller A.N."/>
            <person name="Grigoriev I.V."/>
            <person name="Debuchy R."/>
            <person name="Gladieux P."/>
            <person name="Thoren M.H."/>
            <person name="Johannesson H."/>
        </authorList>
    </citation>
    <scope>NUCLEOTIDE SEQUENCE</scope>
    <source>
        <strain evidence="2">CBS 955.72</strain>
    </source>
</reference>
<keyword evidence="3" id="KW-1185">Reference proteome</keyword>
<protein>
    <submittedName>
        <fullName evidence="2">Uncharacterized protein</fullName>
    </submittedName>
</protein>
<dbReference type="EMBL" id="JAUIQD010000007">
    <property type="protein sequence ID" value="KAK3343858.1"/>
    <property type="molecule type" value="Genomic_DNA"/>
</dbReference>
<feature type="compositionally biased region" description="Polar residues" evidence="1">
    <location>
        <begin position="7"/>
        <end position="20"/>
    </location>
</feature>
<accession>A0AAJ0H989</accession>
<gene>
    <name evidence="2" type="ORF">B0T25DRAFT_309569</name>
</gene>
<evidence type="ECO:0000313" key="2">
    <source>
        <dbReference type="EMBL" id="KAK3343858.1"/>
    </source>
</evidence>
<evidence type="ECO:0000313" key="3">
    <source>
        <dbReference type="Proteomes" id="UP001275084"/>
    </source>
</evidence>